<dbReference type="Proteomes" id="UP000235023">
    <property type="component" value="Unassembled WGS sequence"/>
</dbReference>
<accession>A0A2J5HRX2</accession>
<organism evidence="2 3">
    <name type="scientific">Aspergillus taichungensis</name>
    <dbReference type="NCBI Taxonomy" id="482145"/>
    <lineage>
        <taxon>Eukaryota</taxon>
        <taxon>Fungi</taxon>
        <taxon>Dikarya</taxon>
        <taxon>Ascomycota</taxon>
        <taxon>Pezizomycotina</taxon>
        <taxon>Eurotiomycetes</taxon>
        <taxon>Eurotiomycetidae</taxon>
        <taxon>Eurotiales</taxon>
        <taxon>Aspergillaceae</taxon>
        <taxon>Aspergillus</taxon>
        <taxon>Aspergillus subgen. Circumdati</taxon>
    </lineage>
</organism>
<dbReference type="OrthoDB" id="4851849at2759"/>
<protein>
    <submittedName>
        <fullName evidence="2">Uncharacterized protein</fullName>
    </submittedName>
</protein>
<dbReference type="EMBL" id="KZ559552">
    <property type="protein sequence ID" value="PLN80049.1"/>
    <property type="molecule type" value="Genomic_DNA"/>
</dbReference>
<evidence type="ECO:0000256" key="1">
    <source>
        <dbReference type="SAM" id="MobiDB-lite"/>
    </source>
</evidence>
<gene>
    <name evidence="2" type="ORF">BDW42DRAFT_118241</name>
</gene>
<name>A0A2J5HRX2_9EURO</name>
<feature type="compositionally biased region" description="Low complexity" evidence="1">
    <location>
        <begin position="494"/>
        <end position="522"/>
    </location>
</feature>
<dbReference type="AlphaFoldDB" id="A0A2J5HRX2"/>
<keyword evidence="3" id="KW-1185">Reference proteome</keyword>
<proteinExistence type="predicted"/>
<evidence type="ECO:0000313" key="2">
    <source>
        <dbReference type="EMBL" id="PLN80049.1"/>
    </source>
</evidence>
<dbReference type="PANTHER" id="PTHR42037:SF1">
    <property type="match status" value="1"/>
</dbReference>
<evidence type="ECO:0000313" key="3">
    <source>
        <dbReference type="Proteomes" id="UP000235023"/>
    </source>
</evidence>
<feature type="region of interest" description="Disordered" evidence="1">
    <location>
        <begin position="482"/>
        <end position="522"/>
    </location>
</feature>
<dbReference type="Pfam" id="PF14441">
    <property type="entry name" value="OTT_1508_deam"/>
    <property type="match status" value="1"/>
</dbReference>
<sequence length="522" mass="58776">MYAESVEDRVLELPQNRLRLLYEPLLLLETLDQTRGDRIRPDDIPSHDARFSLIGSQRSFVDAIAYICAYKRQSAYVTAAALEKGPEEIVLWLAANNGIEQAVMNFMDPVLTTIKWLVDKTGANLSNSEGASALSLLTDMTLSFNCPRIFSYYDQVVNKAAPNVVRELARDPRFRDIPEVIEFRKWLADHLYEDHALLQEGDMGCLAKQSYESRHLFKVLRNLGGDPGQTESFEHLYKLLGKLGKHVVMCKRLVEATIVLRTEFVRGLTVKTVPGSRERSMPLSRRKCTVDGIANRCFRSTTERDRFIARLGTIYNAEDLNKSLDIECGKSKTFVHAELLLFNHLDTIGGDYLDNADKYVGCSKPACYLCYQYICTHPNGYARPPSHQKLYLRWRLPEIKQAQPLAAIQLEQQQEVLEKMIIAVRSDLKNEIASRVGRRKSEIDSTHAETSSLYEIKKLEEAMTSMSFAELVQKIKTSVQHMPLPELSSETGVDSSPSSSSQSSPAPDSAYYSSDSDGGVGV</sequence>
<dbReference type="InterPro" id="IPR027796">
    <property type="entry name" value="OTT_1508_deam-like"/>
</dbReference>
<reference evidence="3" key="1">
    <citation type="submission" date="2017-12" db="EMBL/GenBank/DDBJ databases">
        <authorList>
            <consortium name="DOE Joint Genome Institute"/>
            <person name="Mondo S.J."/>
            <person name="Kjaerbolling I."/>
            <person name="Vesth T.C."/>
            <person name="Frisvad J.C."/>
            <person name="Nybo J.L."/>
            <person name="Theobald S."/>
            <person name="Kuo A."/>
            <person name="Bowyer P."/>
            <person name="Matsuda Y."/>
            <person name="Lyhne E.K."/>
            <person name="Kogle M.E."/>
            <person name="Clum A."/>
            <person name="Lipzen A."/>
            <person name="Salamov A."/>
            <person name="Ngan C.Y."/>
            <person name="Daum C."/>
            <person name="Chiniquy J."/>
            <person name="Barry K."/>
            <person name="LaButti K."/>
            <person name="Haridas S."/>
            <person name="Simmons B.A."/>
            <person name="Magnuson J.K."/>
            <person name="Mortensen U.H."/>
            <person name="Larsen T.O."/>
            <person name="Grigoriev I.V."/>
            <person name="Baker S.E."/>
            <person name="Andersen M.R."/>
            <person name="Nordberg H.P."/>
            <person name="Cantor M.N."/>
            <person name="Hua S.X."/>
        </authorList>
    </citation>
    <scope>NUCLEOTIDE SEQUENCE [LARGE SCALE GENOMIC DNA]</scope>
    <source>
        <strain evidence="3">IBT 19404</strain>
    </source>
</reference>
<dbReference type="PANTHER" id="PTHR42037">
    <property type="match status" value="1"/>
</dbReference>